<evidence type="ECO:0000313" key="1">
    <source>
        <dbReference type="EMBL" id="GAI61789.1"/>
    </source>
</evidence>
<dbReference type="EMBL" id="BARW01001623">
    <property type="protein sequence ID" value="GAI61789.1"/>
    <property type="molecule type" value="Genomic_DNA"/>
</dbReference>
<comment type="caution">
    <text evidence="1">The sequence shown here is derived from an EMBL/GenBank/DDBJ whole genome shotgun (WGS) entry which is preliminary data.</text>
</comment>
<protein>
    <submittedName>
        <fullName evidence="1">Uncharacterized protein</fullName>
    </submittedName>
</protein>
<proteinExistence type="predicted"/>
<gene>
    <name evidence="1" type="ORF">S12H4_05032</name>
</gene>
<reference evidence="1" key="1">
    <citation type="journal article" date="2014" name="Front. Microbiol.">
        <title>High frequency of phylogenetically diverse reductive dehalogenase-homologous genes in deep subseafloor sedimentary metagenomes.</title>
        <authorList>
            <person name="Kawai M."/>
            <person name="Futagami T."/>
            <person name="Toyoda A."/>
            <person name="Takaki Y."/>
            <person name="Nishi S."/>
            <person name="Hori S."/>
            <person name="Arai W."/>
            <person name="Tsubouchi T."/>
            <person name="Morono Y."/>
            <person name="Uchiyama I."/>
            <person name="Ito T."/>
            <person name="Fujiyama A."/>
            <person name="Inagaki F."/>
            <person name="Takami H."/>
        </authorList>
    </citation>
    <scope>NUCLEOTIDE SEQUENCE</scope>
    <source>
        <strain evidence="1">Expedition CK06-06</strain>
    </source>
</reference>
<name>X1S1W2_9ZZZZ</name>
<organism evidence="1">
    <name type="scientific">marine sediment metagenome</name>
    <dbReference type="NCBI Taxonomy" id="412755"/>
    <lineage>
        <taxon>unclassified sequences</taxon>
        <taxon>metagenomes</taxon>
        <taxon>ecological metagenomes</taxon>
    </lineage>
</organism>
<accession>X1S1W2</accession>
<sequence length="72" mass="8656">EQEVEFANRLSTMDRLVRGAPDDDERRSLVNEVLDEVKAMPSSSWQKHYLEEIKKLWPNLITPWNMRDRKKE</sequence>
<dbReference type="AlphaFoldDB" id="X1S1W2"/>
<feature type="non-terminal residue" evidence="1">
    <location>
        <position position="1"/>
    </location>
</feature>